<proteinExistence type="predicted"/>
<gene>
    <name evidence="2" type="ORF">E2C01_095250</name>
</gene>
<sequence>MEAPAPPVKAAVGRKFSRGGFHQHGSTPRGAEAAEVRHSRRGRRPARSCGRQGRGTERGGDSGRWGAADHRRRRRPNASPILSVGPRGASPGISNILPLYAHTGAPLG</sequence>
<accession>A0A5B7JSK6</accession>
<dbReference type="Proteomes" id="UP000324222">
    <property type="component" value="Unassembled WGS sequence"/>
</dbReference>
<keyword evidence="3" id="KW-1185">Reference proteome</keyword>
<reference evidence="2 3" key="1">
    <citation type="submission" date="2019-05" db="EMBL/GenBank/DDBJ databases">
        <title>Another draft genome of Portunus trituberculatus and its Hox gene families provides insights of decapod evolution.</title>
        <authorList>
            <person name="Jeong J.-H."/>
            <person name="Song I."/>
            <person name="Kim S."/>
            <person name="Choi T."/>
            <person name="Kim D."/>
            <person name="Ryu S."/>
            <person name="Kim W."/>
        </authorList>
    </citation>
    <scope>NUCLEOTIDE SEQUENCE [LARGE SCALE GENOMIC DNA]</scope>
    <source>
        <tissue evidence="2">Muscle</tissue>
    </source>
</reference>
<comment type="caution">
    <text evidence="2">The sequence shown here is derived from an EMBL/GenBank/DDBJ whole genome shotgun (WGS) entry which is preliminary data.</text>
</comment>
<name>A0A5B7JSK6_PORTR</name>
<protein>
    <submittedName>
        <fullName evidence="2">Uncharacterized protein</fullName>
    </submittedName>
</protein>
<dbReference type="EMBL" id="VSRR010120026">
    <property type="protein sequence ID" value="MPC99810.1"/>
    <property type="molecule type" value="Genomic_DNA"/>
</dbReference>
<evidence type="ECO:0000256" key="1">
    <source>
        <dbReference type="SAM" id="MobiDB-lite"/>
    </source>
</evidence>
<dbReference type="AlphaFoldDB" id="A0A5B7JSK6"/>
<evidence type="ECO:0000313" key="2">
    <source>
        <dbReference type="EMBL" id="MPC99810.1"/>
    </source>
</evidence>
<organism evidence="2 3">
    <name type="scientific">Portunus trituberculatus</name>
    <name type="common">Swimming crab</name>
    <name type="synonym">Neptunus trituberculatus</name>
    <dbReference type="NCBI Taxonomy" id="210409"/>
    <lineage>
        <taxon>Eukaryota</taxon>
        <taxon>Metazoa</taxon>
        <taxon>Ecdysozoa</taxon>
        <taxon>Arthropoda</taxon>
        <taxon>Crustacea</taxon>
        <taxon>Multicrustacea</taxon>
        <taxon>Malacostraca</taxon>
        <taxon>Eumalacostraca</taxon>
        <taxon>Eucarida</taxon>
        <taxon>Decapoda</taxon>
        <taxon>Pleocyemata</taxon>
        <taxon>Brachyura</taxon>
        <taxon>Eubrachyura</taxon>
        <taxon>Portunoidea</taxon>
        <taxon>Portunidae</taxon>
        <taxon>Portuninae</taxon>
        <taxon>Portunus</taxon>
    </lineage>
</organism>
<feature type="region of interest" description="Disordered" evidence="1">
    <location>
        <begin position="1"/>
        <end position="108"/>
    </location>
</feature>
<evidence type="ECO:0000313" key="3">
    <source>
        <dbReference type="Proteomes" id="UP000324222"/>
    </source>
</evidence>